<dbReference type="EMBL" id="FOQK01000024">
    <property type="protein sequence ID" value="SFI25907.1"/>
    <property type="molecule type" value="Genomic_DNA"/>
</dbReference>
<dbReference type="AlphaFoldDB" id="A0A1I3GR25"/>
<dbReference type="OrthoDB" id="1664704at2"/>
<proteinExistence type="predicted"/>
<dbReference type="Pfam" id="PF13240">
    <property type="entry name" value="Zn_Ribbon_1"/>
    <property type="match status" value="1"/>
</dbReference>
<feature type="domain" description="Zinc-ribbon" evidence="2">
    <location>
        <begin position="2"/>
        <end position="22"/>
    </location>
</feature>
<keyword evidence="1" id="KW-1133">Transmembrane helix</keyword>
<evidence type="ECO:0000256" key="1">
    <source>
        <dbReference type="SAM" id="Phobius"/>
    </source>
</evidence>
<feature type="transmembrane region" description="Helical" evidence="1">
    <location>
        <begin position="154"/>
        <end position="175"/>
    </location>
</feature>
<feature type="transmembrane region" description="Helical" evidence="1">
    <location>
        <begin position="122"/>
        <end position="142"/>
    </location>
</feature>
<evidence type="ECO:0000313" key="3">
    <source>
        <dbReference type="EMBL" id="SFI25907.1"/>
    </source>
</evidence>
<dbReference type="Proteomes" id="UP000183639">
    <property type="component" value="Unassembled WGS sequence"/>
</dbReference>
<protein>
    <submittedName>
        <fullName evidence="3">Zinc-ribbon domain-containing protein</fullName>
    </submittedName>
</protein>
<dbReference type="RefSeq" id="WP_075445178.1">
    <property type="nucleotide sequence ID" value="NZ_FOQK01000024.1"/>
</dbReference>
<reference evidence="3 4" key="1">
    <citation type="submission" date="2016-10" db="EMBL/GenBank/DDBJ databases">
        <authorList>
            <person name="de Groot N.N."/>
        </authorList>
    </citation>
    <scope>NUCLEOTIDE SEQUENCE [LARGE SCALE GENOMIC DNA]</scope>
    <source>
        <strain evidence="3 4">Z108</strain>
    </source>
</reference>
<evidence type="ECO:0000313" key="4">
    <source>
        <dbReference type="Proteomes" id="UP000183639"/>
    </source>
</evidence>
<evidence type="ECO:0000259" key="2">
    <source>
        <dbReference type="Pfam" id="PF13240"/>
    </source>
</evidence>
<accession>A0A1I3GR25</accession>
<gene>
    <name evidence="3" type="ORF">SAMN04487861_12428</name>
</gene>
<organism evidence="3 4">
    <name type="scientific">Selenomonas ruminantium</name>
    <dbReference type="NCBI Taxonomy" id="971"/>
    <lineage>
        <taxon>Bacteria</taxon>
        <taxon>Bacillati</taxon>
        <taxon>Bacillota</taxon>
        <taxon>Negativicutes</taxon>
        <taxon>Selenomonadales</taxon>
        <taxon>Selenomonadaceae</taxon>
        <taxon>Selenomonas</taxon>
    </lineage>
</organism>
<keyword evidence="1" id="KW-0812">Transmembrane</keyword>
<name>A0A1I3GR25_SELRU</name>
<keyword evidence="1" id="KW-0472">Membrane</keyword>
<dbReference type="InterPro" id="IPR026870">
    <property type="entry name" value="Zinc_ribbon_dom"/>
</dbReference>
<sequence length="180" mass="19652">MYCMNCGQQLPADAKFCTNCGATCAQQEQPAQPQFAPQPPAGTIPYPPQASGMAVWPGMMVSFTPEQTALLDKGWTLCRLAVVLPIVLGILAAGQENHLLQRIAALSSLIMYCVDKSYLKQVGLRMSAWYYLAIVLCPPIYLHHRETLTGKGHAWSIAIGIIYALVMLLVLAAIIKVIQH</sequence>